<evidence type="ECO:0000313" key="1">
    <source>
        <dbReference type="EMBL" id="EAT79315.1"/>
    </source>
</evidence>
<dbReference type="KEGG" id="pno:SNOG_13431"/>
<dbReference type="AlphaFoldDB" id="Q0U483"/>
<dbReference type="GeneID" id="5980560"/>
<accession>Q0U483</accession>
<organism evidence="1 2">
    <name type="scientific">Phaeosphaeria nodorum (strain SN15 / ATCC MYA-4574 / FGSC 10173)</name>
    <name type="common">Glume blotch fungus</name>
    <name type="synonym">Parastagonospora nodorum</name>
    <dbReference type="NCBI Taxonomy" id="321614"/>
    <lineage>
        <taxon>Eukaryota</taxon>
        <taxon>Fungi</taxon>
        <taxon>Dikarya</taxon>
        <taxon>Ascomycota</taxon>
        <taxon>Pezizomycotina</taxon>
        <taxon>Dothideomycetes</taxon>
        <taxon>Pleosporomycetidae</taxon>
        <taxon>Pleosporales</taxon>
        <taxon>Pleosporineae</taxon>
        <taxon>Phaeosphaeriaceae</taxon>
        <taxon>Parastagonospora</taxon>
    </lineage>
</organism>
<proteinExistence type="predicted"/>
<dbReference type="HOGENOM" id="CLU_1124886_0_0_1"/>
<dbReference type="RefSeq" id="XP_001803643.1">
    <property type="nucleotide sequence ID" value="XM_001803591.1"/>
</dbReference>
<reference evidence="2" key="1">
    <citation type="journal article" date="2007" name="Plant Cell">
        <title>Dothideomycete-plant interactions illuminated by genome sequencing and EST analysis of the wheat pathogen Stagonospora nodorum.</title>
        <authorList>
            <person name="Hane J.K."/>
            <person name="Lowe R.G."/>
            <person name="Solomon P.S."/>
            <person name="Tan K.C."/>
            <person name="Schoch C.L."/>
            <person name="Spatafora J.W."/>
            <person name="Crous P.W."/>
            <person name="Kodira C."/>
            <person name="Birren B.W."/>
            <person name="Galagan J.E."/>
            <person name="Torriani S.F."/>
            <person name="McDonald B.A."/>
            <person name="Oliver R.P."/>
        </authorList>
    </citation>
    <scope>NUCLEOTIDE SEQUENCE [LARGE SCALE GENOMIC DNA]</scope>
    <source>
        <strain evidence="2">SN15 / ATCC MYA-4574 / FGSC 10173</strain>
    </source>
</reference>
<gene>
    <name evidence="1" type="ORF">SNOG_13431</name>
</gene>
<name>Q0U483_PHANO</name>
<dbReference type="Proteomes" id="UP000001055">
    <property type="component" value="Unassembled WGS sequence"/>
</dbReference>
<sequence>MPDMGHATTLPLELNDSELSWPSAVRTARRQEILDVATMPDTGRVTNHPPLEQFSTLLATRRTNYGTLAKPGRVNHVRHGSCDKPSTLPWSILSSVDCLQYELNDWSLLMPFDGLSDYRAHNGKQPWGRPEVSTIRCCKSWLRDKARSVQLQHASRPSQDLWTTTIHLYHAVQQEPALRNKMRSVNLPASKRSILQLGDDRASHHMQLRSKHDNMATEPYLPICHRWIIPLLEGVDKDAHHTVRVPA</sequence>
<protein>
    <submittedName>
        <fullName evidence="1">Uncharacterized protein</fullName>
    </submittedName>
</protein>
<dbReference type="InParanoid" id="Q0U483"/>
<dbReference type="EMBL" id="CH445350">
    <property type="protein sequence ID" value="EAT79315.1"/>
    <property type="molecule type" value="Genomic_DNA"/>
</dbReference>
<evidence type="ECO:0000313" key="2">
    <source>
        <dbReference type="Proteomes" id="UP000001055"/>
    </source>
</evidence>